<evidence type="ECO:0000256" key="12">
    <source>
        <dbReference type="SAM" id="Phobius"/>
    </source>
</evidence>
<dbReference type="GO" id="GO:0046872">
    <property type="term" value="F:metal ion binding"/>
    <property type="evidence" value="ECO:0007669"/>
    <property type="project" value="UniProtKB-KW"/>
</dbReference>
<dbReference type="AlphaFoldDB" id="A0A6P2DAC7"/>
<dbReference type="PANTHER" id="PTHR39188">
    <property type="entry name" value="MEMBRANE-ASSOCIATED ZINC METALLOPROTEASE M50B"/>
    <property type="match status" value="1"/>
</dbReference>
<keyword evidence="11 12" id="KW-0472">Membrane</keyword>
<organism evidence="14 15">
    <name type="scientific">Gemmata massiliana</name>
    <dbReference type="NCBI Taxonomy" id="1210884"/>
    <lineage>
        <taxon>Bacteria</taxon>
        <taxon>Pseudomonadati</taxon>
        <taxon>Planctomycetota</taxon>
        <taxon>Planctomycetia</taxon>
        <taxon>Gemmatales</taxon>
        <taxon>Gemmataceae</taxon>
        <taxon>Gemmata</taxon>
    </lineage>
</organism>
<evidence type="ECO:0000256" key="7">
    <source>
        <dbReference type="ARBA" id="ARBA00022801"/>
    </source>
</evidence>
<evidence type="ECO:0000256" key="8">
    <source>
        <dbReference type="ARBA" id="ARBA00022833"/>
    </source>
</evidence>
<sequence length="258" mass="29195">MLVEPERTPYDLRFRVLRFPVRVHPWFWIANALMGSRLLDIGPEFLLTWVAVVFVSILVHELGHAIAFRLFGTDAEIVLYAFGGLAIPWATVSGRWRRIIVSLAGPFAGFLLCGLVYGSNQAFEWAGPRSSLVVLYAYGSLIFVNLIWGFVNLLPVFPLDGGQVSRELCIKFWGRRGQRISLQISFGCALLLVAYSIFCVMDQRGAGAGFTDQLPSWVPTGTVYTAILFGVLAYQSYQLLQRIEWTDTHWDDRVPWER</sequence>
<comment type="similarity">
    <text evidence="3">Belongs to the peptidase M50B family.</text>
</comment>
<feature type="domain" description="Peptidase M50" evidence="13">
    <location>
        <begin position="50"/>
        <end position="118"/>
    </location>
</feature>
<dbReference type="GO" id="GO:0016020">
    <property type="term" value="C:membrane"/>
    <property type="evidence" value="ECO:0007669"/>
    <property type="project" value="UniProtKB-SubCell"/>
</dbReference>
<evidence type="ECO:0000256" key="9">
    <source>
        <dbReference type="ARBA" id="ARBA00022989"/>
    </source>
</evidence>
<feature type="transmembrane region" description="Helical" evidence="12">
    <location>
        <begin position="217"/>
        <end position="234"/>
    </location>
</feature>
<keyword evidence="5 12" id="KW-0812">Transmembrane</keyword>
<reference evidence="14 15" key="1">
    <citation type="submission" date="2019-05" db="EMBL/GenBank/DDBJ databases">
        <authorList>
            <consortium name="Science for Life Laboratories"/>
        </authorList>
    </citation>
    <scope>NUCLEOTIDE SEQUENCE [LARGE SCALE GENOMIC DNA]</scope>
    <source>
        <strain evidence="14">Soil9</strain>
    </source>
</reference>
<protein>
    <recommendedName>
        <fullName evidence="13">Peptidase M50 domain-containing protein</fullName>
    </recommendedName>
</protein>
<evidence type="ECO:0000256" key="3">
    <source>
        <dbReference type="ARBA" id="ARBA00007931"/>
    </source>
</evidence>
<feature type="transmembrane region" description="Helical" evidence="12">
    <location>
        <begin position="180"/>
        <end position="197"/>
    </location>
</feature>
<evidence type="ECO:0000256" key="10">
    <source>
        <dbReference type="ARBA" id="ARBA00023049"/>
    </source>
</evidence>
<evidence type="ECO:0000313" key="15">
    <source>
        <dbReference type="Proteomes" id="UP000464178"/>
    </source>
</evidence>
<keyword evidence="15" id="KW-1185">Reference proteome</keyword>
<dbReference type="GO" id="GO:0006508">
    <property type="term" value="P:proteolysis"/>
    <property type="evidence" value="ECO:0007669"/>
    <property type="project" value="UniProtKB-KW"/>
</dbReference>
<dbReference type="Proteomes" id="UP000464178">
    <property type="component" value="Chromosome"/>
</dbReference>
<dbReference type="GO" id="GO:0008237">
    <property type="term" value="F:metallopeptidase activity"/>
    <property type="evidence" value="ECO:0007669"/>
    <property type="project" value="UniProtKB-KW"/>
</dbReference>
<feature type="domain" description="Peptidase M50" evidence="13">
    <location>
        <begin position="136"/>
        <end position="191"/>
    </location>
</feature>
<feature type="transmembrane region" description="Helical" evidence="12">
    <location>
        <begin position="77"/>
        <end position="92"/>
    </location>
</feature>
<evidence type="ECO:0000256" key="6">
    <source>
        <dbReference type="ARBA" id="ARBA00022723"/>
    </source>
</evidence>
<keyword evidence="8" id="KW-0862">Zinc</keyword>
<evidence type="ECO:0000256" key="5">
    <source>
        <dbReference type="ARBA" id="ARBA00022692"/>
    </source>
</evidence>
<dbReference type="RefSeq" id="WP_162671505.1">
    <property type="nucleotide sequence ID" value="NZ_LR593886.1"/>
</dbReference>
<dbReference type="KEGG" id="gms:SOIL9_03710"/>
<dbReference type="InterPro" id="IPR008915">
    <property type="entry name" value="Peptidase_M50"/>
</dbReference>
<keyword evidence="6" id="KW-0479">Metal-binding</keyword>
<keyword evidence="9 12" id="KW-1133">Transmembrane helix</keyword>
<comment type="cofactor">
    <cofactor evidence="1">
        <name>Zn(2+)</name>
        <dbReference type="ChEBI" id="CHEBI:29105"/>
    </cofactor>
</comment>
<gene>
    <name evidence="14" type="ORF">SOIL9_03710</name>
</gene>
<evidence type="ECO:0000256" key="11">
    <source>
        <dbReference type="ARBA" id="ARBA00023136"/>
    </source>
</evidence>
<accession>A0A6P2DAC7</accession>
<name>A0A6P2DAC7_9BACT</name>
<dbReference type="PANTHER" id="PTHR39188:SF3">
    <property type="entry name" value="STAGE IV SPORULATION PROTEIN FB"/>
    <property type="match status" value="1"/>
</dbReference>
<keyword evidence="4" id="KW-0645">Protease</keyword>
<proteinExistence type="inferred from homology"/>
<keyword evidence="7" id="KW-0378">Hydrolase</keyword>
<evidence type="ECO:0000256" key="4">
    <source>
        <dbReference type="ARBA" id="ARBA00022670"/>
    </source>
</evidence>
<dbReference type="EMBL" id="LR593886">
    <property type="protein sequence ID" value="VTR98148.1"/>
    <property type="molecule type" value="Genomic_DNA"/>
</dbReference>
<feature type="transmembrane region" description="Helical" evidence="12">
    <location>
        <begin position="137"/>
        <end position="159"/>
    </location>
</feature>
<comment type="subcellular location">
    <subcellularLocation>
        <location evidence="2">Membrane</location>
        <topology evidence="2">Multi-pass membrane protein</topology>
    </subcellularLocation>
</comment>
<evidence type="ECO:0000259" key="13">
    <source>
        <dbReference type="Pfam" id="PF02163"/>
    </source>
</evidence>
<dbReference type="Pfam" id="PF02163">
    <property type="entry name" value="Peptidase_M50"/>
    <property type="match status" value="2"/>
</dbReference>
<feature type="transmembrane region" description="Helical" evidence="12">
    <location>
        <begin position="46"/>
        <end position="71"/>
    </location>
</feature>
<keyword evidence="10" id="KW-0482">Metalloprotease</keyword>
<evidence type="ECO:0000256" key="1">
    <source>
        <dbReference type="ARBA" id="ARBA00001947"/>
    </source>
</evidence>
<feature type="transmembrane region" description="Helical" evidence="12">
    <location>
        <begin position="99"/>
        <end position="117"/>
    </location>
</feature>
<evidence type="ECO:0000313" key="14">
    <source>
        <dbReference type="EMBL" id="VTR98148.1"/>
    </source>
</evidence>
<evidence type="ECO:0000256" key="2">
    <source>
        <dbReference type="ARBA" id="ARBA00004141"/>
    </source>
</evidence>